<dbReference type="CDD" id="cd04081">
    <property type="entry name" value="CBM35_galactosidase-like"/>
    <property type="match status" value="1"/>
</dbReference>
<evidence type="ECO:0000313" key="3">
    <source>
        <dbReference type="EMBL" id="GIG42414.1"/>
    </source>
</evidence>
<accession>A0A919U4R5</accession>
<dbReference type="Gene3D" id="2.60.120.260">
    <property type="entry name" value="Galactose-binding domain-like"/>
    <property type="match status" value="1"/>
</dbReference>
<feature type="compositionally biased region" description="Low complexity" evidence="1">
    <location>
        <begin position="155"/>
        <end position="185"/>
    </location>
</feature>
<comment type="caution">
    <text evidence="3">The sequence shown here is derived from an EMBL/GenBank/DDBJ whole genome shotgun (WGS) entry which is preliminary data.</text>
</comment>
<evidence type="ECO:0000313" key="4">
    <source>
        <dbReference type="Proteomes" id="UP000660611"/>
    </source>
</evidence>
<feature type="transmembrane region" description="Helical" evidence="2">
    <location>
        <begin position="102"/>
        <end position="123"/>
    </location>
</feature>
<dbReference type="RefSeq" id="WP_203844303.1">
    <property type="nucleotide sequence ID" value="NZ_BAAAVW010000005.1"/>
</dbReference>
<dbReference type="AlphaFoldDB" id="A0A919U4R5"/>
<keyword evidence="2" id="KW-1133">Transmembrane helix</keyword>
<dbReference type="Proteomes" id="UP000660611">
    <property type="component" value="Unassembled WGS sequence"/>
</dbReference>
<keyword evidence="2" id="KW-0812">Transmembrane</keyword>
<evidence type="ECO:0008006" key="5">
    <source>
        <dbReference type="Google" id="ProtNLM"/>
    </source>
</evidence>
<feature type="compositionally biased region" description="Pro residues" evidence="1">
    <location>
        <begin position="42"/>
        <end position="56"/>
    </location>
</feature>
<feature type="region of interest" description="Disordered" evidence="1">
    <location>
        <begin position="128"/>
        <end position="208"/>
    </location>
</feature>
<gene>
    <name evidence="3" type="ORF">Dsi01nite_004550</name>
</gene>
<reference evidence="3" key="1">
    <citation type="submission" date="2021-01" db="EMBL/GenBank/DDBJ databases">
        <title>Whole genome shotgun sequence of Dactylosporangium siamense NBRC 106093.</title>
        <authorList>
            <person name="Komaki H."/>
            <person name="Tamura T."/>
        </authorList>
    </citation>
    <scope>NUCLEOTIDE SEQUENCE</scope>
    <source>
        <strain evidence="3">NBRC 106093</strain>
    </source>
</reference>
<evidence type="ECO:0000256" key="1">
    <source>
        <dbReference type="SAM" id="MobiDB-lite"/>
    </source>
</evidence>
<organism evidence="3 4">
    <name type="scientific">Dactylosporangium siamense</name>
    <dbReference type="NCBI Taxonomy" id="685454"/>
    <lineage>
        <taxon>Bacteria</taxon>
        <taxon>Bacillati</taxon>
        <taxon>Actinomycetota</taxon>
        <taxon>Actinomycetes</taxon>
        <taxon>Micromonosporales</taxon>
        <taxon>Micromonosporaceae</taxon>
        <taxon>Dactylosporangium</taxon>
    </lineage>
</organism>
<protein>
    <recommendedName>
        <fullName evidence="5">CBM6 domain-containing protein</fullName>
    </recommendedName>
</protein>
<keyword evidence="4" id="KW-1185">Reference proteome</keyword>
<sequence>MTGPDGDAEPLRVPPWLAGHVPAAGTEPGPVEPPVEPRAEPPVRPPVEPPVRPPVEPRAEPAVVDVVADEADWPVAPDRDGWHATDEPSELRRRLTPWWPRLIVAGVATALSLLAILLVSALLGGGGGPDRRAAPPAGAPTWSDVSMPGPTPAEATRAPSTVASATTASATTTSTRSSPRSSPPVTFGPVTYEAEAPGNTRGGSAWVDRYPGASGGSIVRNIGDWGSRDGDGFLRFENVTVPVAGTYTLRLFHVNIDNERTRTAVVTVAGRDPQRVTLTGGSTCCTGSTLKVQLRKDGNTITVSNPDGHAPSVDRIVLSLP</sequence>
<dbReference type="EMBL" id="BONQ01000014">
    <property type="protein sequence ID" value="GIG42414.1"/>
    <property type="molecule type" value="Genomic_DNA"/>
</dbReference>
<evidence type="ECO:0000256" key="2">
    <source>
        <dbReference type="SAM" id="Phobius"/>
    </source>
</evidence>
<name>A0A919U4R5_9ACTN</name>
<keyword evidence="2" id="KW-0472">Membrane</keyword>
<feature type="region of interest" description="Disordered" evidence="1">
    <location>
        <begin position="1"/>
        <end position="58"/>
    </location>
</feature>
<proteinExistence type="predicted"/>